<protein>
    <submittedName>
        <fullName evidence="1">Uncharacterized protein</fullName>
    </submittedName>
</protein>
<reference evidence="1 2" key="1">
    <citation type="submission" date="2018-11" db="EMBL/GenBank/DDBJ databases">
        <authorList>
            <person name="Kleinhagauer T."/>
            <person name="Glaeser S.P."/>
            <person name="Spergser J."/>
            <person name="Ruckert C."/>
            <person name="Kaempfer P."/>
            <person name="Busse H.-J."/>
        </authorList>
    </citation>
    <scope>NUCLEOTIDE SEQUENCE [LARGE SCALE GENOMIC DNA]</scope>
    <source>
        <strain evidence="1 2">200CH</strain>
    </source>
</reference>
<sequence>MTSRMPNPGTVVTLWFVNTDQPLAAVTSGTHADRGFGRKYLAQLNPRWPITPIGQFPLNRSVPASADEFYIAGYPHVTMVQTVRDDILELSTIDPRLLHSLPAEDVYIFAVNTTTGYAGCAHFSAAGGDLQPQRLFAAKRNRVYEDVGLPEPFEQPLWAGEVSPPSDDPLDLPFAPTDFVTAAHQHWLGFTVDAQGPSLFVSAFAVDGRPEPKVAAPRAKHSMEHLIESSAKKLQLHPADRDYDDYERPLQEVPNTSLPIKDTLVSGVKQASAVVGSIAGSLYQAWKHRKR</sequence>
<evidence type="ECO:0000313" key="1">
    <source>
        <dbReference type="EMBL" id="AZA13028.1"/>
    </source>
</evidence>
<dbReference type="Pfam" id="PF21997">
    <property type="entry name" value="DUF6928"/>
    <property type="match status" value="1"/>
</dbReference>
<evidence type="ECO:0000313" key="2">
    <source>
        <dbReference type="Proteomes" id="UP000269019"/>
    </source>
</evidence>
<dbReference type="KEGG" id="ccho:CCHOA_03075"/>
<accession>A0A3G6J7Z9</accession>
<dbReference type="InterPro" id="IPR053847">
    <property type="entry name" value="DUF6928"/>
</dbReference>
<proteinExistence type="predicted"/>
<dbReference type="OrthoDB" id="4772769at2"/>
<gene>
    <name evidence="1" type="ORF">CCHOA_03075</name>
</gene>
<organism evidence="1 2">
    <name type="scientific">Corynebacterium choanae</name>
    <dbReference type="NCBI Taxonomy" id="1862358"/>
    <lineage>
        <taxon>Bacteria</taxon>
        <taxon>Bacillati</taxon>
        <taxon>Actinomycetota</taxon>
        <taxon>Actinomycetes</taxon>
        <taxon>Mycobacteriales</taxon>
        <taxon>Corynebacteriaceae</taxon>
        <taxon>Corynebacterium</taxon>
    </lineage>
</organism>
<dbReference type="EMBL" id="CP033896">
    <property type="protein sequence ID" value="AZA13028.1"/>
    <property type="molecule type" value="Genomic_DNA"/>
</dbReference>
<name>A0A3G6J7Z9_9CORY</name>
<keyword evidence="2" id="KW-1185">Reference proteome</keyword>
<dbReference type="AlphaFoldDB" id="A0A3G6J7Z9"/>
<dbReference type="RefSeq" id="WP_123926603.1">
    <property type="nucleotide sequence ID" value="NZ_CP033896.1"/>
</dbReference>
<dbReference type="Proteomes" id="UP000269019">
    <property type="component" value="Chromosome"/>
</dbReference>